<sequence>MHVDEFVETISGKRDDCVQLVEETTAAAQSLTHETESLAELLRRFRTGSGRASEHRHYAMAS</sequence>
<protein>
    <recommendedName>
        <fullName evidence="3">Methyl-accepting chemotaxis protein</fullName>
    </recommendedName>
</protein>
<proteinExistence type="predicted"/>
<geneLocation type="plasmid" evidence="1 2">
    <name>unnamed1</name>
</geneLocation>
<evidence type="ECO:0000313" key="1">
    <source>
        <dbReference type="EMBL" id="ANP89539.1"/>
    </source>
</evidence>
<dbReference type="AlphaFoldDB" id="A0A1B1CIQ2"/>
<gene>
    <name evidence="1" type="ORF">BA011_27705</name>
</gene>
<evidence type="ECO:0008006" key="3">
    <source>
        <dbReference type="Google" id="ProtNLM"/>
    </source>
</evidence>
<dbReference type="Proteomes" id="UP000092691">
    <property type="component" value="Plasmid unnamed1"/>
</dbReference>
<organism evidence="1 2">
    <name type="scientific">Rhizobium leguminosarum</name>
    <dbReference type="NCBI Taxonomy" id="384"/>
    <lineage>
        <taxon>Bacteria</taxon>
        <taxon>Pseudomonadati</taxon>
        <taxon>Pseudomonadota</taxon>
        <taxon>Alphaproteobacteria</taxon>
        <taxon>Hyphomicrobiales</taxon>
        <taxon>Rhizobiaceae</taxon>
        <taxon>Rhizobium/Agrobacterium group</taxon>
        <taxon>Rhizobium</taxon>
    </lineage>
</organism>
<reference evidence="1 2" key="1">
    <citation type="submission" date="2016-06" db="EMBL/GenBank/DDBJ databases">
        <title>Microsymbionts genomes from the relict species Vavilovia formosa.</title>
        <authorList>
            <person name="Chirak E."/>
            <person name="Kimeklis A."/>
            <person name="Andronov E."/>
        </authorList>
    </citation>
    <scope>NUCLEOTIDE SEQUENCE [LARGE SCALE GENOMIC DNA]</scope>
    <source>
        <strain evidence="1 2">Vaf10</strain>
        <plasmid evidence="2">Plasmid unnamed1</plasmid>
    </source>
</reference>
<keyword evidence="1" id="KW-0614">Plasmid</keyword>
<dbReference type="EMBL" id="CP016287">
    <property type="protein sequence ID" value="ANP89539.1"/>
    <property type="molecule type" value="Genomic_DNA"/>
</dbReference>
<accession>A0A1B1CIQ2</accession>
<evidence type="ECO:0000313" key="2">
    <source>
        <dbReference type="Proteomes" id="UP000092691"/>
    </source>
</evidence>
<name>A0A1B1CIQ2_RHILE</name>